<dbReference type="SUPFAM" id="SSF53474">
    <property type="entry name" value="alpha/beta-Hydrolases"/>
    <property type="match status" value="1"/>
</dbReference>
<sequence>MAPIVCNDLPYAQAYENALKLPHHSATSFQSEVTQASYKDIPVTYIFCEKDMVISPEIQQRFIDAIEEVSGSKVDVKKIDAGHCPNWTYKRTAADFVVGPKATKKPKRKRIWTTSRAEEASKVEPNPTTEQNRTHSPLLRLPGEIRNRIYDYVFENHDVIVRKFQDRTKFFYHVSEPFPSDHCGWVPWLGLLQIATVCRDLHAETELLPYSMSTFSLDDRGGFRSWYIGIGRKRQLSIRTIQVSRHSSWNLLCSQLCNIRKLPRNKIEEVVVVSELHWSQASESIKKAARSIARKERWTLVFRYTGSDLS</sequence>
<comment type="caution">
    <text evidence="2">The sequence shown here is derived from an EMBL/GenBank/DDBJ whole genome shotgun (WGS) entry which is preliminary data.</text>
</comment>
<accession>A0A8H7JA79</accession>
<reference evidence="2" key="2">
    <citation type="submission" date="2020-09" db="EMBL/GenBank/DDBJ databases">
        <title>Reference genome assembly for Australian Ascochyta lentis isolate Al4.</title>
        <authorList>
            <person name="Lee R.C."/>
            <person name="Farfan-Caceres L.M."/>
            <person name="Debler J.W."/>
            <person name="Williams A.H."/>
            <person name="Henares B.M."/>
        </authorList>
    </citation>
    <scope>NUCLEOTIDE SEQUENCE</scope>
    <source>
        <strain evidence="2">Al4</strain>
    </source>
</reference>
<feature type="compositionally biased region" description="Polar residues" evidence="1">
    <location>
        <begin position="126"/>
        <end position="135"/>
    </location>
</feature>
<gene>
    <name evidence="2" type="ORF">EKO04_002248</name>
</gene>
<dbReference type="AlphaFoldDB" id="A0A8H7JA79"/>
<organism evidence="2 3">
    <name type="scientific">Ascochyta lentis</name>
    <dbReference type="NCBI Taxonomy" id="205686"/>
    <lineage>
        <taxon>Eukaryota</taxon>
        <taxon>Fungi</taxon>
        <taxon>Dikarya</taxon>
        <taxon>Ascomycota</taxon>
        <taxon>Pezizomycotina</taxon>
        <taxon>Dothideomycetes</taxon>
        <taxon>Pleosporomycetidae</taxon>
        <taxon>Pleosporales</taxon>
        <taxon>Pleosporineae</taxon>
        <taxon>Didymellaceae</taxon>
        <taxon>Ascochyta</taxon>
    </lineage>
</organism>
<name>A0A8H7JA79_9PLEO</name>
<dbReference type="PANTHER" id="PTHR38790:SF4">
    <property type="entry name" value="2EXR DOMAIN-CONTAINING PROTEIN"/>
    <property type="match status" value="1"/>
</dbReference>
<proteinExistence type="predicted"/>
<dbReference type="OrthoDB" id="1263307at2759"/>
<evidence type="ECO:0000313" key="2">
    <source>
        <dbReference type="EMBL" id="KAF9699886.1"/>
    </source>
</evidence>
<dbReference type="PANTHER" id="PTHR38790">
    <property type="entry name" value="2EXR DOMAIN-CONTAINING PROTEIN-RELATED"/>
    <property type="match status" value="1"/>
</dbReference>
<dbReference type="EMBL" id="RZGK01000004">
    <property type="protein sequence ID" value="KAF9699886.1"/>
    <property type="molecule type" value="Genomic_DNA"/>
</dbReference>
<dbReference type="InterPro" id="IPR029058">
    <property type="entry name" value="AB_hydrolase_fold"/>
</dbReference>
<reference evidence="2" key="1">
    <citation type="submission" date="2018-12" db="EMBL/GenBank/DDBJ databases">
        <authorList>
            <person name="Syme R.A."/>
            <person name="Farfan-Caceres L."/>
            <person name="Lichtenzveig J."/>
        </authorList>
    </citation>
    <scope>NUCLEOTIDE SEQUENCE</scope>
    <source>
        <strain evidence="2">Al4</strain>
    </source>
</reference>
<dbReference type="Proteomes" id="UP000651452">
    <property type="component" value="Unassembled WGS sequence"/>
</dbReference>
<keyword evidence="3" id="KW-1185">Reference proteome</keyword>
<dbReference type="Gene3D" id="3.40.50.1820">
    <property type="entry name" value="alpha/beta hydrolase"/>
    <property type="match status" value="1"/>
</dbReference>
<evidence type="ECO:0000256" key="1">
    <source>
        <dbReference type="SAM" id="MobiDB-lite"/>
    </source>
</evidence>
<protein>
    <submittedName>
        <fullName evidence="2">Uncharacterized protein</fullName>
    </submittedName>
</protein>
<feature type="region of interest" description="Disordered" evidence="1">
    <location>
        <begin position="107"/>
        <end position="135"/>
    </location>
</feature>
<evidence type="ECO:0000313" key="3">
    <source>
        <dbReference type="Proteomes" id="UP000651452"/>
    </source>
</evidence>